<comment type="caution">
    <text evidence="2">The sequence shown here is derived from an EMBL/GenBank/DDBJ whole genome shotgun (WGS) entry which is preliminary data.</text>
</comment>
<gene>
    <name evidence="2" type="ORF">CXZ10_17170</name>
</gene>
<dbReference type="InterPro" id="IPR008914">
    <property type="entry name" value="PEBP"/>
</dbReference>
<organism evidence="2 3">
    <name type="scientific">Pleomorphomonas diazotrophica</name>
    <dbReference type="NCBI Taxonomy" id="1166257"/>
    <lineage>
        <taxon>Bacteria</taxon>
        <taxon>Pseudomonadati</taxon>
        <taxon>Pseudomonadota</taxon>
        <taxon>Alphaproteobacteria</taxon>
        <taxon>Hyphomicrobiales</taxon>
        <taxon>Pleomorphomonadaceae</taxon>
        <taxon>Pleomorphomonas</taxon>
    </lineage>
</organism>
<name>A0A1I4W488_9HYPH</name>
<accession>A0A1I4W488</accession>
<keyword evidence="3" id="KW-1185">Reference proteome</keyword>
<dbReference type="OrthoDB" id="9797506at2"/>
<feature type="chain" id="PRO_5015065847" evidence="1">
    <location>
        <begin position="22"/>
        <end position="231"/>
    </location>
</feature>
<dbReference type="SUPFAM" id="SSF49777">
    <property type="entry name" value="PEBP-like"/>
    <property type="match status" value="1"/>
</dbReference>
<dbReference type="PANTHER" id="PTHR30289:SF1">
    <property type="entry name" value="PEBP (PHOSPHATIDYLETHANOLAMINE-BINDING PROTEIN) FAMILY PROTEIN"/>
    <property type="match status" value="1"/>
</dbReference>
<dbReference type="InterPro" id="IPR005247">
    <property type="entry name" value="YbhB_YbcL/LppC-like"/>
</dbReference>
<dbReference type="Gene3D" id="3.90.280.10">
    <property type="entry name" value="PEBP-like"/>
    <property type="match status" value="1"/>
</dbReference>
<evidence type="ECO:0000313" key="2">
    <source>
        <dbReference type="EMBL" id="PKR87857.1"/>
    </source>
</evidence>
<dbReference type="InterPro" id="IPR036610">
    <property type="entry name" value="PEBP-like_sf"/>
</dbReference>
<dbReference type="Proteomes" id="UP000233491">
    <property type="component" value="Unassembled WGS sequence"/>
</dbReference>
<evidence type="ECO:0000256" key="1">
    <source>
        <dbReference type="SAM" id="SignalP"/>
    </source>
</evidence>
<sequence>MKALYCVSVAALALWVLPLAAAEPLKVEIGGLDDGRLPDKAAFCAPENVSPKNVSPEVTWSPGPEGTRAYALVMTDPDVPQDLTLINKPGTVIPEDAPRMTIHHWVLADIPAAVTTLPAGAESEGVVPHGKPIGPTPHGLRGANAFTGFFTGNADMAGTYGGYDGPCPPLNDARPHRYTISVYALDTPTLGLTGAFDGPALEAAIKDHVLAEGAAVATYTLNPALRGAAAP</sequence>
<dbReference type="NCBIfam" id="TIGR00481">
    <property type="entry name" value="YbhB/YbcL family Raf kinase inhibitor-like protein"/>
    <property type="match status" value="1"/>
</dbReference>
<dbReference type="RefSeq" id="WP_101290596.1">
    <property type="nucleotide sequence ID" value="NZ_FOUQ01000015.1"/>
</dbReference>
<keyword evidence="1" id="KW-0732">Signal</keyword>
<proteinExistence type="predicted"/>
<dbReference type="EMBL" id="PJNW01000015">
    <property type="protein sequence ID" value="PKR87857.1"/>
    <property type="molecule type" value="Genomic_DNA"/>
</dbReference>
<dbReference type="CDD" id="cd00865">
    <property type="entry name" value="PEBP_bact_arch"/>
    <property type="match status" value="1"/>
</dbReference>
<protein>
    <submittedName>
        <fullName evidence="2">YbhB/YbcL family Raf kinase inhibitor-like protein</fullName>
    </submittedName>
</protein>
<dbReference type="Pfam" id="PF01161">
    <property type="entry name" value="PBP"/>
    <property type="match status" value="1"/>
</dbReference>
<evidence type="ECO:0000313" key="3">
    <source>
        <dbReference type="Proteomes" id="UP000233491"/>
    </source>
</evidence>
<feature type="signal peptide" evidence="1">
    <location>
        <begin position="1"/>
        <end position="21"/>
    </location>
</feature>
<reference evidence="2 3" key="1">
    <citation type="submission" date="2017-12" db="EMBL/GenBank/DDBJ databases">
        <title>Anaerobic carbon monoxide metabolism by Pleomorphomonas carboxyditropha sp. nov., a new mesophilic hydrogenogenic carboxidotroph.</title>
        <authorList>
            <person name="Esquivel-Elizondo S."/>
            <person name="Krajmalnik-Brown R."/>
        </authorList>
    </citation>
    <scope>NUCLEOTIDE SEQUENCE [LARGE SCALE GENOMIC DNA]</scope>
    <source>
        <strain evidence="2 3">R5-392</strain>
    </source>
</reference>
<dbReference type="AlphaFoldDB" id="A0A1I4W488"/>
<dbReference type="PANTHER" id="PTHR30289">
    <property type="entry name" value="UNCHARACTERIZED PROTEIN YBCL-RELATED"/>
    <property type="match status" value="1"/>
</dbReference>